<protein>
    <recommendedName>
        <fullName evidence="1">Metallo-beta-lactamase domain-containing protein</fullName>
    </recommendedName>
</protein>
<dbReference type="PANTHER" id="PTHR42663">
    <property type="entry name" value="HYDROLASE C777.06C-RELATED-RELATED"/>
    <property type="match status" value="1"/>
</dbReference>
<feature type="domain" description="Metallo-beta-lactamase" evidence="1">
    <location>
        <begin position="38"/>
        <end position="231"/>
    </location>
</feature>
<dbReference type="InParanoid" id="A0A6C2YW25"/>
<dbReference type="GO" id="GO:0016787">
    <property type="term" value="F:hydrolase activity"/>
    <property type="evidence" value="ECO:0007669"/>
    <property type="project" value="UniProtKB-KW"/>
</dbReference>
<dbReference type="InterPro" id="IPR001279">
    <property type="entry name" value="Metallo-B-lactamas"/>
</dbReference>
<evidence type="ECO:0000259" key="1">
    <source>
        <dbReference type="SMART" id="SM00849"/>
    </source>
</evidence>
<dbReference type="Proteomes" id="UP000464378">
    <property type="component" value="Chromosome"/>
</dbReference>
<sequence length="260" mass="29171">MAGPRTITFLGTGTSVGVPMIGCDCAVCRSTNPKNSRYRSSVLFRLAEGNLLIDTGPELRLQLLRERVELVHAIAYTHYHADHLFGLDDVRLFPRLLGGPLPIYCTEEVECVIRTAFPYAFAAETEDAPAGFVPKLIFRRLNGGSFDALGERITPIPLVHSRFTSFGYRIGDLAYCTDCNRIPTQSWDLLEGLDTLIIDCLRFKPHPAHLGLDEALDIIRTVRPKRAFLTHMSHEFDYDSLPRMLPSPVQMAYDGLTLEF</sequence>
<dbReference type="EMBL" id="LR586016">
    <property type="protein sequence ID" value="VIP05716.1"/>
    <property type="molecule type" value="Genomic_DNA"/>
</dbReference>
<dbReference type="SMART" id="SM00849">
    <property type="entry name" value="Lactamase_B"/>
    <property type="match status" value="1"/>
</dbReference>
<evidence type="ECO:0000313" key="2">
    <source>
        <dbReference type="EMBL" id="VIP05716.1"/>
    </source>
</evidence>
<keyword evidence="2" id="KW-0378">Hydrolase</keyword>
<dbReference type="EMBL" id="LR593887">
    <property type="protein sequence ID" value="VTS08788.1"/>
    <property type="molecule type" value="Genomic_DNA"/>
</dbReference>
<dbReference type="AlphaFoldDB" id="A0A6C2YW25"/>
<dbReference type="Pfam" id="PF12706">
    <property type="entry name" value="Lactamase_B_2"/>
    <property type="match status" value="1"/>
</dbReference>
<accession>A0A6C2YW25</accession>
<dbReference type="PANTHER" id="PTHR42663:SF6">
    <property type="entry name" value="HYDROLASE C777.06C-RELATED"/>
    <property type="match status" value="1"/>
</dbReference>
<dbReference type="FunCoup" id="A0A6C2YW25">
    <property type="interactions" value="4"/>
</dbReference>
<dbReference type="InterPro" id="IPR036866">
    <property type="entry name" value="RibonucZ/Hydroxyglut_hydro"/>
</dbReference>
<gene>
    <name evidence="2" type="ORF">GMBLW1_34770</name>
</gene>
<dbReference type="SUPFAM" id="SSF56281">
    <property type="entry name" value="Metallo-hydrolase/oxidoreductase"/>
    <property type="match status" value="1"/>
</dbReference>
<organism evidence="2">
    <name type="scientific">Tuwongella immobilis</name>
    <dbReference type="NCBI Taxonomy" id="692036"/>
    <lineage>
        <taxon>Bacteria</taxon>
        <taxon>Pseudomonadati</taxon>
        <taxon>Planctomycetota</taxon>
        <taxon>Planctomycetia</taxon>
        <taxon>Gemmatales</taxon>
        <taxon>Gemmataceae</taxon>
        <taxon>Tuwongella</taxon>
    </lineage>
</organism>
<dbReference type="CDD" id="cd16279">
    <property type="entry name" value="metallo-hydrolase-like_MBL-fold"/>
    <property type="match status" value="1"/>
</dbReference>
<dbReference type="KEGG" id="tim:GMBLW1_34770"/>
<dbReference type="Gene3D" id="3.60.15.10">
    <property type="entry name" value="Ribonuclease Z/Hydroxyacylglutathione hydrolase-like"/>
    <property type="match status" value="1"/>
</dbReference>
<proteinExistence type="predicted"/>
<dbReference type="RefSeq" id="WP_162660893.1">
    <property type="nucleotide sequence ID" value="NZ_LR593887.1"/>
</dbReference>
<evidence type="ECO:0000313" key="3">
    <source>
        <dbReference type="Proteomes" id="UP000464378"/>
    </source>
</evidence>
<reference evidence="2" key="1">
    <citation type="submission" date="2019-04" db="EMBL/GenBank/DDBJ databases">
        <authorList>
            <consortium name="Science for Life Laboratories"/>
        </authorList>
    </citation>
    <scope>NUCLEOTIDE SEQUENCE</scope>
    <source>
        <strain evidence="2">MBLW1</strain>
    </source>
</reference>
<keyword evidence="3" id="KW-1185">Reference proteome</keyword>
<name>A0A6C2YW25_9BACT</name>